<proteinExistence type="predicted"/>
<evidence type="ECO:0000256" key="2">
    <source>
        <dbReference type="ARBA" id="ARBA00022801"/>
    </source>
</evidence>
<dbReference type="Proteomes" id="UP000004738">
    <property type="component" value="Unassembled WGS sequence"/>
</dbReference>
<reference evidence="4 5" key="1">
    <citation type="journal article" date="2012" name="J. Bacteriol.">
        <title>Draft Genome Sequence of Bacillus isronensis Strain B3W22, Isolated from the Upper Atmosphere.</title>
        <authorList>
            <person name="Shivaji S."/>
            <person name="Ara S."/>
            <person name="Singh S.K."/>
            <person name="Bandi S."/>
            <person name="Singh A."/>
            <person name="Pinnaka A.K."/>
        </authorList>
    </citation>
    <scope>NUCLEOTIDE SEQUENCE [LARGE SCALE GENOMIC DNA]</scope>
    <source>
        <strain evidence="4 5">B3W22</strain>
    </source>
</reference>
<dbReference type="CDD" id="cd04684">
    <property type="entry name" value="NUDIX_Hydrolase"/>
    <property type="match status" value="1"/>
</dbReference>
<dbReference type="Pfam" id="PF00293">
    <property type="entry name" value="NUDIX"/>
    <property type="match status" value="1"/>
</dbReference>
<dbReference type="PROSITE" id="PS00893">
    <property type="entry name" value="NUDIX_BOX"/>
    <property type="match status" value="1"/>
</dbReference>
<dbReference type="InterPro" id="IPR000086">
    <property type="entry name" value="NUDIX_hydrolase_dom"/>
</dbReference>
<gene>
    <name evidence="4" type="ORF">B857_01528</name>
</gene>
<dbReference type="SUPFAM" id="SSF55811">
    <property type="entry name" value="Nudix"/>
    <property type="match status" value="1"/>
</dbReference>
<organism evidence="4 5">
    <name type="scientific">Solibacillus isronensis B3W22</name>
    <dbReference type="NCBI Taxonomy" id="1224748"/>
    <lineage>
        <taxon>Bacteria</taxon>
        <taxon>Bacillati</taxon>
        <taxon>Bacillota</taxon>
        <taxon>Bacilli</taxon>
        <taxon>Bacillales</taxon>
        <taxon>Caryophanaceae</taxon>
        <taxon>Solibacillus</taxon>
    </lineage>
</organism>
<sequence length="147" mass="17311">MKSFGKRNYDLNYSKRTGAYAVIQNDHRQFLCVEDMDGNLFLVGGGIEEKESPDLALLRESIEETGHEIQIGEVIGKAERHWVSEKYPKDSQHNIGILYVCELLEKVAEPVEKEKMRWVEFNYLEKHLFHEHHLYLIKQYLNIAYLI</sequence>
<dbReference type="InterPro" id="IPR020084">
    <property type="entry name" value="NUDIX_hydrolase_CS"/>
</dbReference>
<dbReference type="PATRIC" id="fig|1224748.3.peg.1524"/>
<evidence type="ECO:0000313" key="4">
    <source>
        <dbReference type="EMBL" id="EKB45577.1"/>
    </source>
</evidence>
<dbReference type="AlphaFoldDB" id="K1L089"/>
<evidence type="ECO:0000313" key="5">
    <source>
        <dbReference type="Proteomes" id="UP000004738"/>
    </source>
</evidence>
<accession>K1L089</accession>
<comment type="cofactor">
    <cofactor evidence="1">
        <name>Mg(2+)</name>
        <dbReference type="ChEBI" id="CHEBI:18420"/>
    </cofactor>
</comment>
<dbReference type="PANTHER" id="PTHR43046:SF14">
    <property type="entry name" value="MUTT_NUDIX FAMILY PROTEIN"/>
    <property type="match status" value="1"/>
</dbReference>
<dbReference type="Gene3D" id="3.90.79.10">
    <property type="entry name" value="Nucleoside Triphosphate Pyrophosphohydrolase"/>
    <property type="match status" value="1"/>
</dbReference>
<evidence type="ECO:0000259" key="3">
    <source>
        <dbReference type="PROSITE" id="PS51462"/>
    </source>
</evidence>
<keyword evidence="2" id="KW-0378">Hydrolase</keyword>
<keyword evidence="5" id="KW-1185">Reference proteome</keyword>
<protein>
    <submittedName>
        <fullName evidence="4">NUDIX domain protein</fullName>
    </submittedName>
</protein>
<dbReference type="InterPro" id="IPR015797">
    <property type="entry name" value="NUDIX_hydrolase-like_dom_sf"/>
</dbReference>
<dbReference type="PROSITE" id="PS51462">
    <property type="entry name" value="NUDIX"/>
    <property type="match status" value="1"/>
</dbReference>
<dbReference type="RefSeq" id="WP_008405343.1">
    <property type="nucleotide sequence ID" value="NZ_AMCK01000006.1"/>
</dbReference>
<dbReference type="EMBL" id="AMCK01000006">
    <property type="protein sequence ID" value="EKB45577.1"/>
    <property type="molecule type" value="Genomic_DNA"/>
</dbReference>
<evidence type="ECO:0000256" key="1">
    <source>
        <dbReference type="ARBA" id="ARBA00001946"/>
    </source>
</evidence>
<name>K1L089_9BACL</name>
<comment type="caution">
    <text evidence="4">The sequence shown here is derived from an EMBL/GenBank/DDBJ whole genome shotgun (WGS) entry which is preliminary data.</text>
</comment>
<feature type="domain" description="Nudix hydrolase" evidence="3">
    <location>
        <begin position="14"/>
        <end position="141"/>
    </location>
</feature>
<dbReference type="PANTHER" id="PTHR43046">
    <property type="entry name" value="GDP-MANNOSE MANNOSYL HYDROLASE"/>
    <property type="match status" value="1"/>
</dbReference>
<dbReference type="GO" id="GO:0016787">
    <property type="term" value="F:hydrolase activity"/>
    <property type="evidence" value="ECO:0007669"/>
    <property type="project" value="UniProtKB-KW"/>
</dbReference>